<evidence type="ECO:0008006" key="4">
    <source>
        <dbReference type="Google" id="ProtNLM"/>
    </source>
</evidence>
<dbReference type="EMBL" id="JAFIMR010000034">
    <property type="protein sequence ID" value="KAI1859329.1"/>
    <property type="molecule type" value="Genomic_DNA"/>
</dbReference>
<keyword evidence="3" id="KW-1185">Reference proteome</keyword>
<feature type="compositionally biased region" description="Polar residues" evidence="1">
    <location>
        <begin position="397"/>
        <end position="417"/>
    </location>
</feature>
<dbReference type="InterPro" id="IPR011333">
    <property type="entry name" value="SKP1/BTB/POZ_sf"/>
</dbReference>
<evidence type="ECO:0000313" key="2">
    <source>
        <dbReference type="EMBL" id="KAI1859329.1"/>
    </source>
</evidence>
<proteinExistence type="predicted"/>
<evidence type="ECO:0000256" key="1">
    <source>
        <dbReference type="SAM" id="MobiDB-lite"/>
    </source>
</evidence>
<reference evidence="2" key="1">
    <citation type="submission" date="2021-03" db="EMBL/GenBank/DDBJ databases">
        <title>Revisited historic fungal species revealed as producer of novel bioactive compounds through whole genome sequencing and comparative genomics.</title>
        <authorList>
            <person name="Vignolle G.A."/>
            <person name="Hochenegger N."/>
            <person name="Mach R.L."/>
            <person name="Mach-Aigner A.R."/>
            <person name="Javad Rahimi M."/>
            <person name="Salim K.A."/>
            <person name="Chan C.M."/>
            <person name="Lim L.B.L."/>
            <person name="Cai F."/>
            <person name="Druzhinina I.S."/>
            <person name="U'Ren J.M."/>
            <person name="Derntl C."/>
        </authorList>
    </citation>
    <scope>NUCLEOTIDE SEQUENCE</scope>
    <source>
        <strain evidence="2">TUCIM 5799</strain>
    </source>
</reference>
<gene>
    <name evidence="2" type="ORF">JX265_010332</name>
</gene>
<dbReference type="Gene3D" id="3.30.710.10">
    <property type="entry name" value="Potassium Channel Kv1.1, Chain A"/>
    <property type="match status" value="1"/>
</dbReference>
<organism evidence="2 3">
    <name type="scientific">Neoarthrinium moseri</name>
    <dbReference type="NCBI Taxonomy" id="1658444"/>
    <lineage>
        <taxon>Eukaryota</taxon>
        <taxon>Fungi</taxon>
        <taxon>Dikarya</taxon>
        <taxon>Ascomycota</taxon>
        <taxon>Pezizomycotina</taxon>
        <taxon>Sordariomycetes</taxon>
        <taxon>Xylariomycetidae</taxon>
        <taxon>Amphisphaeriales</taxon>
        <taxon>Apiosporaceae</taxon>
        <taxon>Neoarthrinium</taxon>
    </lineage>
</organism>
<feature type="region of interest" description="Disordered" evidence="1">
    <location>
        <begin position="397"/>
        <end position="420"/>
    </location>
</feature>
<dbReference type="AlphaFoldDB" id="A0A9P9WEB8"/>
<sequence length="468" mass="51112">MSEPTATTCERLPTSPTYIVVDPDGDLHLRVGCNRCLGPTRDEEHSHERRTIFVCESRSLARASPVWKRMLGGPWKESRPANDPAPGEWTVDLPEDDPEAMGIMLNVIHSRFESLPFLDEFLSLSLIYKITVLTDKYALTRLLRPWAKSWSHQMNAWFRYDGDRALVNTLLLQIVMHTPTIPSGDASPNESKQMFMTNAMEPLGLLDEGLKCRLQLLRRILAPYRDALSQFLAQDGPSPPGRANIRCRGLWPLPDPDHYHGSVRFLLSRLSSLNVESIDVTFEPPPVSVVSAYVGDGVQRVGQLGTPQQPNNISTISPNHRGVGLSGHQVPANNHQTTVATNANNTADTLPSASRPGHVTTPGNNNLYSGCTIQSASPVLPNGNKTGLALSGRVQNNATVSPSDAGNLTATPASGDTRSNHRNCYPFAQAYLAIQDALASPIQVTLTDAHLRHLRDRAAKTGIAVARA</sequence>
<protein>
    <recommendedName>
        <fullName evidence="4">Nuclear pore protein</fullName>
    </recommendedName>
</protein>
<comment type="caution">
    <text evidence="2">The sequence shown here is derived from an EMBL/GenBank/DDBJ whole genome shotgun (WGS) entry which is preliminary data.</text>
</comment>
<evidence type="ECO:0000313" key="3">
    <source>
        <dbReference type="Proteomes" id="UP000829685"/>
    </source>
</evidence>
<accession>A0A9P9WEB8</accession>
<dbReference type="Proteomes" id="UP000829685">
    <property type="component" value="Unassembled WGS sequence"/>
</dbReference>
<name>A0A9P9WEB8_9PEZI</name>